<evidence type="ECO:0000313" key="1">
    <source>
        <dbReference type="EMBL" id="VYT24375.1"/>
    </source>
</evidence>
<accession>A0A6N2V0Z2</accession>
<dbReference type="EMBL" id="CACRTB010000019">
    <property type="protein sequence ID" value="VYT24375.1"/>
    <property type="molecule type" value="Genomic_DNA"/>
</dbReference>
<protein>
    <submittedName>
        <fullName evidence="1">Uncharacterized protein</fullName>
    </submittedName>
</protein>
<name>A0A6N2V0Z2_9BACE</name>
<sequence>MITAIPPPIANGNHHFFRLSYLSFTATSPLMMTIPKANINKNSVPLIAQSYAFSLTYSVFSRDFVFFLLVSNDKNAYYLLNYC</sequence>
<reference evidence="1" key="1">
    <citation type="submission" date="2019-11" db="EMBL/GenBank/DDBJ databases">
        <authorList>
            <person name="Feng L."/>
        </authorList>
    </citation>
    <scope>NUCLEOTIDE SEQUENCE</scope>
    <source>
        <strain evidence="1">BcaccaeLFYP20</strain>
    </source>
</reference>
<organism evidence="1">
    <name type="scientific">Bacteroides caccae</name>
    <dbReference type="NCBI Taxonomy" id="47678"/>
    <lineage>
        <taxon>Bacteria</taxon>
        <taxon>Pseudomonadati</taxon>
        <taxon>Bacteroidota</taxon>
        <taxon>Bacteroidia</taxon>
        <taxon>Bacteroidales</taxon>
        <taxon>Bacteroidaceae</taxon>
        <taxon>Bacteroides</taxon>
    </lineage>
</organism>
<proteinExistence type="predicted"/>
<dbReference type="AlphaFoldDB" id="A0A6N2V0Z2"/>
<gene>
    <name evidence="1" type="ORF">BCLFYP20_02872</name>
</gene>